<dbReference type="InterPro" id="IPR045621">
    <property type="entry name" value="BPD_transp_1_N"/>
</dbReference>
<keyword evidence="2 7" id="KW-0813">Transport</keyword>
<dbReference type="OrthoDB" id="9807402at2"/>
<keyword evidence="4 7" id="KW-0812">Transmembrane</keyword>
<dbReference type="GO" id="GO:0055085">
    <property type="term" value="P:transmembrane transport"/>
    <property type="evidence" value="ECO:0007669"/>
    <property type="project" value="InterPro"/>
</dbReference>
<evidence type="ECO:0000313" key="10">
    <source>
        <dbReference type="Proteomes" id="UP000773614"/>
    </source>
</evidence>
<dbReference type="Gene3D" id="1.10.3720.10">
    <property type="entry name" value="MetI-like"/>
    <property type="match status" value="1"/>
</dbReference>
<keyword evidence="6 7" id="KW-0472">Membrane</keyword>
<proteinExistence type="inferred from homology"/>
<evidence type="ECO:0000256" key="1">
    <source>
        <dbReference type="ARBA" id="ARBA00004651"/>
    </source>
</evidence>
<comment type="similarity">
    <text evidence="7">Belongs to the binding-protein-dependent transport system permease family.</text>
</comment>
<gene>
    <name evidence="9" type="ORF">E4O86_09985</name>
</gene>
<keyword evidence="10" id="KW-1185">Reference proteome</keyword>
<feature type="transmembrane region" description="Helical" evidence="7">
    <location>
        <begin position="280"/>
        <end position="306"/>
    </location>
</feature>
<evidence type="ECO:0000256" key="6">
    <source>
        <dbReference type="ARBA" id="ARBA00023136"/>
    </source>
</evidence>
<organism evidence="9 10">
    <name type="scientific">Propylenella binzhouense</name>
    <dbReference type="NCBI Taxonomy" id="2555902"/>
    <lineage>
        <taxon>Bacteria</taxon>
        <taxon>Pseudomonadati</taxon>
        <taxon>Pseudomonadota</taxon>
        <taxon>Alphaproteobacteria</taxon>
        <taxon>Hyphomicrobiales</taxon>
        <taxon>Propylenellaceae</taxon>
        <taxon>Propylenella</taxon>
    </lineage>
</organism>
<feature type="transmembrane region" description="Helical" evidence="7">
    <location>
        <begin position="106"/>
        <end position="128"/>
    </location>
</feature>
<dbReference type="AlphaFoldDB" id="A0A964T4I3"/>
<accession>A0A964T4I3</accession>
<feature type="domain" description="ABC transmembrane type-1" evidence="8">
    <location>
        <begin position="101"/>
        <end position="299"/>
    </location>
</feature>
<dbReference type="Pfam" id="PF19300">
    <property type="entry name" value="BPD_transp_1_N"/>
    <property type="match status" value="1"/>
</dbReference>
<dbReference type="PROSITE" id="PS50928">
    <property type="entry name" value="ABC_TM1"/>
    <property type="match status" value="1"/>
</dbReference>
<dbReference type="Proteomes" id="UP000773614">
    <property type="component" value="Unassembled WGS sequence"/>
</dbReference>
<feature type="transmembrane region" description="Helical" evidence="7">
    <location>
        <begin position="140"/>
        <end position="167"/>
    </location>
</feature>
<feature type="transmembrane region" description="Helical" evidence="7">
    <location>
        <begin position="9"/>
        <end position="27"/>
    </location>
</feature>
<evidence type="ECO:0000256" key="3">
    <source>
        <dbReference type="ARBA" id="ARBA00022475"/>
    </source>
</evidence>
<keyword evidence="5 7" id="KW-1133">Transmembrane helix</keyword>
<keyword evidence="3" id="KW-1003">Cell membrane</keyword>
<dbReference type="Pfam" id="PF00528">
    <property type="entry name" value="BPD_transp_1"/>
    <property type="match status" value="1"/>
</dbReference>
<feature type="transmembrane region" description="Helical" evidence="7">
    <location>
        <begin position="179"/>
        <end position="199"/>
    </location>
</feature>
<dbReference type="RefSeq" id="WP_161140388.1">
    <property type="nucleotide sequence ID" value="NZ_SPKJ01000027.1"/>
</dbReference>
<dbReference type="SUPFAM" id="SSF161098">
    <property type="entry name" value="MetI-like"/>
    <property type="match status" value="1"/>
</dbReference>
<comment type="caution">
    <text evidence="9">The sequence shown here is derived from an EMBL/GenBank/DDBJ whole genome shotgun (WGS) entry which is preliminary data.</text>
</comment>
<evidence type="ECO:0000313" key="9">
    <source>
        <dbReference type="EMBL" id="MYZ48040.1"/>
    </source>
</evidence>
<evidence type="ECO:0000256" key="4">
    <source>
        <dbReference type="ARBA" id="ARBA00022692"/>
    </source>
</evidence>
<dbReference type="InterPro" id="IPR035906">
    <property type="entry name" value="MetI-like_sf"/>
</dbReference>
<feature type="transmembrane region" description="Helical" evidence="7">
    <location>
        <begin position="234"/>
        <end position="260"/>
    </location>
</feature>
<dbReference type="EMBL" id="SPKJ01000027">
    <property type="protein sequence ID" value="MYZ48040.1"/>
    <property type="molecule type" value="Genomic_DNA"/>
</dbReference>
<evidence type="ECO:0000256" key="2">
    <source>
        <dbReference type="ARBA" id="ARBA00022448"/>
    </source>
</evidence>
<evidence type="ECO:0000256" key="5">
    <source>
        <dbReference type="ARBA" id="ARBA00022989"/>
    </source>
</evidence>
<reference evidence="9" key="1">
    <citation type="submission" date="2019-03" db="EMBL/GenBank/DDBJ databases">
        <title>Afifella sp. nov., isolated from activated sludge.</title>
        <authorList>
            <person name="Li Q."/>
            <person name="Liu Y."/>
        </authorList>
    </citation>
    <scope>NUCLEOTIDE SEQUENCE</scope>
    <source>
        <strain evidence="9">L72</strain>
    </source>
</reference>
<evidence type="ECO:0000259" key="8">
    <source>
        <dbReference type="PROSITE" id="PS50928"/>
    </source>
</evidence>
<protein>
    <submittedName>
        <fullName evidence="9">ABC transporter permease</fullName>
    </submittedName>
</protein>
<dbReference type="PANTHER" id="PTHR30465">
    <property type="entry name" value="INNER MEMBRANE ABC TRANSPORTER"/>
    <property type="match status" value="1"/>
</dbReference>
<dbReference type="GO" id="GO:0005886">
    <property type="term" value="C:plasma membrane"/>
    <property type="evidence" value="ECO:0007669"/>
    <property type="project" value="UniProtKB-SubCell"/>
</dbReference>
<dbReference type="InterPro" id="IPR000515">
    <property type="entry name" value="MetI-like"/>
</dbReference>
<dbReference type="PANTHER" id="PTHR30465:SF0">
    <property type="entry name" value="OLIGOPEPTIDE TRANSPORT SYSTEM PERMEASE PROTEIN APPB"/>
    <property type="match status" value="1"/>
</dbReference>
<sequence>MLKLILRRLAQMMLIMVAVSLILFGVFDSPKFKRQLAVNELGGFAVQTLSPADYQAWLERKGLNVPFAERYWKWLTGIARGDFGRSFQKSADVGPLLGRALLNTGKLALCVFVIMIPLALVTGVMAGIREGSFQDRSISFLAVLFTSIPEIATAIFLTVIFALWLGWFPAKSRGDGLEFLVLPALTLVLYDFGYVARLTRASVAEVMQSQYVRTAILKGLPYRRVVIRHVLRNALIAPFTVIVLQLNWILSGVVVVEVFFQYNGFGKLLLDAALFGDLYVVQAATLAAVLVAVLSQLISDIGYVLLNPRIRFG</sequence>
<name>A0A964T4I3_9HYPH</name>
<evidence type="ECO:0000256" key="7">
    <source>
        <dbReference type="RuleBase" id="RU363032"/>
    </source>
</evidence>
<dbReference type="CDD" id="cd06261">
    <property type="entry name" value="TM_PBP2"/>
    <property type="match status" value="1"/>
</dbReference>
<comment type="subcellular location">
    <subcellularLocation>
        <location evidence="1 7">Cell membrane</location>
        <topology evidence="1 7">Multi-pass membrane protein</topology>
    </subcellularLocation>
</comment>